<evidence type="ECO:0000256" key="3">
    <source>
        <dbReference type="ARBA" id="ARBA00022692"/>
    </source>
</evidence>
<keyword evidence="6" id="KW-1133">Transmembrane helix</keyword>
<organism evidence="13 14">
    <name type="scientific">Sciurus carolinensis</name>
    <name type="common">Eastern gray squirrel</name>
    <dbReference type="NCBI Taxonomy" id="30640"/>
    <lineage>
        <taxon>Eukaryota</taxon>
        <taxon>Metazoa</taxon>
        <taxon>Chordata</taxon>
        <taxon>Craniata</taxon>
        <taxon>Vertebrata</taxon>
        <taxon>Euteleostomi</taxon>
        <taxon>Mammalia</taxon>
        <taxon>Eutheria</taxon>
        <taxon>Euarchontoglires</taxon>
        <taxon>Glires</taxon>
        <taxon>Rodentia</taxon>
        <taxon>Sciuromorpha</taxon>
        <taxon>Sciuridae</taxon>
        <taxon>Sciurinae</taxon>
        <taxon>Sciurini</taxon>
        <taxon>Sciurus</taxon>
    </lineage>
</organism>
<dbReference type="PANTHER" id="PTHR11738:SF179">
    <property type="entry name" value="LEUKOCYTE IMMUNOGLOBULIN-LIKE RECEPTOR SUBFAMILY A MEMBER 5"/>
    <property type="match status" value="1"/>
</dbReference>
<dbReference type="InterPro" id="IPR050412">
    <property type="entry name" value="Ig-like_Receptors_ImmuneReg"/>
</dbReference>
<dbReference type="Proteomes" id="UP001166674">
    <property type="component" value="Unassembled WGS sequence"/>
</dbReference>
<comment type="caution">
    <text evidence="13">The sequence shown here is derived from an EMBL/GenBank/DDBJ whole genome shotgun (WGS) entry which is preliminary data.</text>
</comment>
<gene>
    <name evidence="13" type="ORF">SUZIE_157470</name>
</gene>
<reference evidence="13" key="1">
    <citation type="submission" date="2020-03" db="EMBL/GenBank/DDBJ databases">
        <title>Studies in the Genomics of Life Span.</title>
        <authorList>
            <person name="Glass D."/>
        </authorList>
    </citation>
    <scope>NUCLEOTIDE SEQUENCE</scope>
    <source>
        <strain evidence="13">SUZIE</strain>
        <tissue evidence="13">Muscle</tissue>
    </source>
</reference>
<evidence type="ECO:0000256" key="11">
    <source>
        <dbReference type="SAM" id="SignalP"/>
    </source>
</evidence>
<evidence type="ECO:0000256" key="7">
    <source>
        <dbReference type="ARBA" id="ARBA00023136"/>
    </source>
</evidence>
<dbReference type="PANTHER" id="PTHR11738">
    <property type="entry name" value="MHC CLASS I NK CELL RECEPTOR"/>
    <property type="match status" value="1"/>
</dbReference>
<accession>A0AA41MYS1</accession>
<dbReference type="CDD" id="cd05751">
    <property type="entry name" value="IgC2_D1_LILR_KIR_like"/>
    <property type="match status" value="1"/>
</dbReference>
<evidence type="ECO:0000256" key="4">
    <source>
        <dbReference type="ARBA" id="ARBA00022729"/>
    </source>
</evidence>
<feature type="domain" description="Ig-like" evidence="12">
    <location>
        <begin position="605"/>
        <end position="688"/>
    </location>
</feature>
<dbReference type="FunFam" id="2.60.40.10:FF:000049">
    <property type="entry name" value="Leukocyte immunoglobulin-like receptor subfamily B member 1"/>
    <property type="match status" value="7"/>
</dbReference>
<dbReference type="InterPro" id="IPR007110">
    <property type="entry name" value="Ig-like_dom"/>
</dbReference>
<dbReference type="Gene3D" id="2.60.40.10">
    <property type="entry name" value="Immunoglobulins"/>
    <property type="match status" value="7"/>
</dbReference>
<name>A0AA41MYS1_SCICA</name>
<proteinExistence type="predicted"/>
<keyword evidence="3" id="KW-0812">Transmembrane</keyword>
<comment type="subcellular location">
    <subcellularLocation>
        <location evidence="1">Cell membrane</location>
        <topology evidence="1">Single-pass membrane protein</topology>
    </subcellularLocation>
</comment>
<dbReference type="EMBL" id="JAATJV010371880">
    <property type="protein sequence ID" value="MBZ3880344.1"/>
    <property type="molecule type" value="Genomic_DNA"/>
</dbReference>
<dbReference type="SUPFAM" id="SSF48726">
    <property type="entry name" value="Immunoglobulin"/>
    <property type="match status" value="7"/>
</dbReference>
<feature type="domain" description="Ig-like" evidence="12">
    <location>
        <begin position="3"/>
        <end position="102"/>
    </location>
</feature>
<evidence type="ECO:0000256" key="2">
    <source>
        <dbReference type="ARBA" id="ARBA00022475"/>
    </source>
</evidence>
<dbReference type="GO" id="GO:0005886">
    <property type="term" value="C:plasma membrane"/>
    <property type="evidence" value="ECO:0007669"/>
    <property type="project" value="TreeGrafter"/>
</dbReference>
<keyword evidence="5" id="KW-0677">Repeat</keyword>
<evidence type="ECO:0000259" key="12">
    <source>
        <dbReference type="PROSITE" id="PS50835"/>
    </source>
</evidence>
<feature type="domain" description="Ig-like" evidence="12">
    <location>
        <begin position="113"/>
        <end position="185"/>
    </location>
</feature>
<evidence type="ECO:0000313" key="13">
    <source>
        <dbReference type="EMBL" id="MBZ3880344.1"/>
    </source>
</evidence>
<evidence type="ECO:0000256" key="9">
    <source>
        <dbReference type="ARBA" id="ARBA00023180"/>
    </source>
</evidence>
<evidence type="ECO:0000256" key="8">
    <source>
        <dbReference type="ARBA" id="ARBA00023157"/>
    </source>
</evidence>
<evidence type="ECO:0000313" key="14">
    <source>
        <dbReference type="Proteomes" id="UP001166674"/>
    </source>
</evidence>
<evidence type="ECO:0000256" key="10">
    <source>
        <dbReference type="ARBA" id="ARBA00023319"/>
    </source>
</evidence>
<keyword evidence="10" id="KW-0393">Immunoglobulin domain</keyword>
<dbReference type="AlphaFoldDB" id="A0AA41MYS1"/>
<feature type="signal peptide" evidence="11">
    <location>
        <begin position="1"/>
        <end position="20"/>
    </location>
</feature>
<dbReference type="SMART" id="SM00408">
    <property type="entry name" value="IGc2"/>
    <property type="match status" value="4"/>
</dbReference>
<evidence type="ECO:0000256" key="6">
    <source>
        <dbReference type="ARBA" id="ARBA00022989"/>
    </source>
</evidence>
<keyword evidence="8" id="KW-1015">Disulfide bond</keyword>
<keyword evidence="13" id="KW-0675">Receptor</keyword>
<evidence type="ECO:0000256" key="1">
    <source>
        <dbReference type="ARBA" id="ARBA00004162"/>
    </source>
</evidence>
<dbReference type="InterPro" id="IPR003599">
    <property type="entry name" value="Ig_sub"/>
</dbReference>
<feature type="chain" id="PRO_5041458473" evidence="11">
    <location>
        <begin position="21"/>
        <end position="704"/>
    </location>
</feature>
<dbReference type="InterPro" id="IPR036179">
    <property type="entry name" value="Ig-like_dom_sf"/>
</dbReference>
<dbReference type="InterPro" id="IPR013783">
    <property type="entry name" value="Ig-like_fold"/>
</dbReference>
<sequence length="704" mass="76826">MTPTLTALLCLGTLPKPTLWAEPGSVITWGRPVTLWCEGTLEAQEYRLEKEGSSVPWDRQIPQEPRNKAKFPIPTMTQHHAGRYQCCYHSPAGWSERSDTLELVLVTGSYSKPWLSALPSPVVTSGGNVTLQCGSRQGYGRFVLTKEGGHKLTWTLDSQQDPSGQFQAQFPVGPVTPSHRWTFTCYGSYRRTPQVWSEPSDPLELLLSGLSRKPSLLTQHSPVLDPGENLTLQCHSDSGYDRFALSKEGGQDLPQLPGQQLQAGLSQATFLLGPVRGSHGGRYRCYGGHRLSSEWSAPSDPLDILVTGQLPASPSLSVQPGPTVSSGENVALLCQSRIQWDTFLLVKEGAADPPLRLRPESRAPGFQAEFSMRAVTSALAGTYRCYGSQSSSPYLLSWPSTPVVLVVLGLYAKPVLSTDQSPVLVLGSYVSLWCGSPHIPFDRFSLAKEGVASSSQHQHTERQGNFTLGPVNPSFAGEYRCYGWHSSSPYVWSAPSDTLELVIAEVLSRPVIWARPSFLVPKGSPVTLWCWGIREAAEYRLHFEGGLAAQKRPKPPGPADKVKFLIPTMTSSTAGRYSCFYRSGELWSEPSDPLDLVVTGMYDTPTLSVQPGPEVAPGDSVTFFCHLDTATSTFFLLKEGRPSRTQRSHGRAQAEFPVGPVTAAHQGTYRCFGSYNDHAWSCPSDPVTLLVRGEDTPTSQSAGV</sequence>
<dbReference type="Pfam" id="PF00047">
    <property type="entry name" value="ig"/>
    <property type="match status" value="4"/>
</dbReference>
<keyword evidence="2" id="KW-1003">Cell membrane</keyword>
<keyword evidence="7" id="KW-0472">Membrane</keyword>
<dbReference type="CDD" id="cd16843">
    <property type="entry name" value="IgC2_D1_D2_LILR_KIR_like"/>
    <property type="match status" value="1"/>
</dbReference>
<keyword evidence="4 11" id="KW-0732">Signal</keyword>
<dbReference type="GO" id="GO:0002764">
    <property type="term" value="P:immune response-regulating signaling pathway"/>
    <property type="evidence" value="ECO:0007669"/>
    <property type="project" value="TreeGrafter"/>
</dbReference>
<dbReference type="InterPro" id="IPR013151">
    <property type="entry name" value="Immunoglobulin_dom"/>
</dbReference>
<protein>
    <submittedName>
        <fullName evidence="13">Leukocyte immunoglobulin-like receptor subfamily A member 6</fullName>
    </submittedName>
</protein>
<dbReference type="InterPro" id="IPR003598">
    <property type="entry name" value="Ig_sub2"/>
</dbReference>
<dbReference type="PROSITE" id="PS50835">
    <property type="entry name" value="IG_LIKE"/>
    <property type="match status" value="3"/>
</dbReference>
<evidence type="ECO:0000256" key="5">
    <source>
        <dbReference type="ARBA" id="ARBA00022737"/>
    </source>
</evidence>
<dbReference type="SMART" id="SM00409">
    <property type="entry name" value="IG"/>
    <property type="match status" value="7"/>
</dbReference>
<dbReference type="Pfam" id="PF13895">
    <property type="entry name" value="Ig_2"/>
    <property type="match status" value="3"/>
</dbReference>
<keyword evidence="14" id="KW-1185">Reference proteome</keyword>
<keyword evidence="9" id="KW-0325">Glycoprotein</keyword>
<dbReference type="GO" id="GO:0007166">
    <property type="term" value="P:cell surface receptor signaling pathway"/>
    <property type="evidence" value="ECO:0007669"/>
    <property type="project" value="UniProtKB-ARBA"/>
</dbReference>